<dbReference type="InParanoid" id="Q231C3"/>
<proteinExistence type="predicted"/>
<feature type="compositionally biased region" description="Polar residues" evidence="1">
    <location>
        <begin position="1754"/>
        <end position="1764"/>
    </location>
</feature>
<dbReference type="CDD" id="cd00064">
    <property type="entry name" value="FU"/>
    <property type="match status" value="1"/>
</dbReference>
<dbReference type="InterPro" id="IPR009030">
    <property type="entry name" value="Growth_fac_rcpt_cys_sf"/>
</dbReference>
<evidence type="ECO:0000256" key="3">
    <source>
        <dbReference type="SAM" id="SignalP"/>
    </source>
</evidence>
<evidence type="ECO:0000256" key="1">
    <source>
        <dbReference type="SAM" id="MobiDB-lite"/>
    </source>
</evidence>
<dbReference type="KEGG" id="tet:TTHERM_00431360"/>
<protein>
    <submittedName>
        <fullName evidence="4">Transmembrane protein, putative</fullName>
    </submittedName>
</protein>
<dbReference type="SUPFAM" id="SSF57184">
    <property type="entry name" value="Growth factor receptor domain"/>
    <property type="match status" value="1"/>
</dbReference>
<feature type="region of interest" description="Disordered" evidence="1">
    <location>
        <begin position="1728"/>
        <end position="1779"/>
    </location>
</feature>
<evidence type="ECO:0000256" key="2">
    <source>
        <dbReference type="SAM" id="Phobius"/>
    </source>
</evidence>
<reference evidence="5" key="1">
    <citation type="journal article" date="2006" name="PLoS Biol.">
        <title>Macronuclear genome sequence of the ciliate Tetrahymena thermophila, a model eukaryote.</title>
        <authorList>
            <person name="Eisen J.A."/>
            <person name="Coyne R.S."/>
            <person name="Wu M."/>
            <person name="Wu D."/>
            <person name="Thiagarajan M."/>
            <person name="Wortman J.R."/>
            <person name="Badger J.H."/>
            <person name="Ren Q."/>
            <person name="Amedeo P."/>
            <person name="Jones K.M."/>
            <person name="Tallon L.J."/>
            <person name="Delcher A.L."/>
            <person name="Salzberg S.L."/>
            <person name="Silva J.C."/>
            <person name="Haas B.J."/>
            <person name="Majoros W.H."/>
            <person name="Farzad M."/>
            <person name="Carlton J.M."/>
            <person name="Smith R.K. Jr."/>
            <person name="Garg J."/>
            <person name="Pearlman R.E."/>
            <person name="Karrer K.M."/>
            <person name="Sun L."/>
            <person name="Manning G."/>
            <person name="Elde N.C."/>
            <person name="Turkewitz A.P."/>
            <person name="Asai D.J."/>
            <person name="Wilkes D.E."/>
            <person name="Wang Y."/>
            <person name="Cai H."/>
            <person name="Collins K."/>
            <person name="Stewart B.A."/>
            <person name="Lee S.R."/>
            <person name="Wilamowska K."/>
            <person name="Weinberg Z."/>
            <person name="Ruzzo W.L."/>
            <person name="Wloga D."/>
            <person name="Gaertig J."/>
            <person name="Frankel J."/>
            <person name="Tsao C.-C."/>
            <person name="Gorovsky M.A."/>
            <person name="Keeling P.J."/>
            <person name="Waller R.F."/>
            <person name="Patron N.J."/>
            <person name="Cherry J.M."/>
            <person name="Stover N.A."/>
            <person name="Krieger C.J."/>
            <person name="del Toro C."/>
            <person name="Ryder H.F."/>
            <person name="Williamson S.C."/>
            <person name="Barbeau R.A."/>
            <person name="Hamilton E.P."/>
            <person name="Orias E."/>
        </authorList>
    </citation>
    <scope>NUCLEOTIDE SEQUENCE [LARGE SCALE GENOMIC DNA]</scope>
    <source>
        <strain evidence="5">SB210</strain>
    </source>
</reference>
<gene>
    <name evidence="4" type="ORF">TTHERM_00431360</name>
</gene>
<feature type="chain" id="PRO_5004201357" evidence="3">
    <location>
        <begin position="19"/>
        <end position="1841"/>
    </location>
</feature>
<keyword evidence="2" id="KW-0472">Membrane</keyword>
<feature type="transmembrane region" description="Helical" evidence="2">
    <location>
        <begin position="1636"/>
        <end position="1656"/>
    </location>
</feature>
<organism evidence="4 5">
    <name type="scientific">Tetrahymena thermophila (strain SB210)</name>
    <dbReference type="NCBI Taxonomy" id="312017"/>
    <lineage>
        <taxon>Eukaryota</taxon>
        <taxon>Sar</taxon>
        <taxon>Alveolata</taxon>
        <taxon>Ciliophora</taxon>
        <taxon>Intramacronucleata</taxon>
        <taxon>Oligohymenophorea</taxon>
        <taxon>Hymenostomatida</taxon>
        <taxon>Tetrahymenina</taxon>
        <taxon>Tetrahymenidae</taxon>
        <taxon>Tetrahymena</taxon>
    </lineage>
</organism>
<dbReference type="GeneID" id="7841946"/>
<evidence type="ECO:0000313" key="4">
    <source>
        <dbReference type="EMBL" id="EAR91116.2"/>
    </source>
</evidence>
<dbReference type="Proteomes" id="UP000009168">
    <property type="component" value="Unassembled WGS sequence"/>
</dbReference>
<dbReference type="EMBL" id="GG662532">
    <property type="protein sequence ID" value="EAR91116.2"/>
    <property type="molecule type" value="Genomic_DNA"/>
</dbReference>
<feature type="signal peptide" evidence="3">
    <location>
        <begin position="1"/>
        <end position="18"/>
    </location>
</feature>
<accession>Q231C3</accession>
<keyword evidence="2 4" id="KW-0812">Transmembrane</keyword>
<dbReference type="InterPro" id="IPR006212">
    <property type="entry name" value="Furin_repeat"/>
</dbReference>
<sequence length="1841" mass="211835">MSSFKLLMFANLFFVLKAFIISSANNMQTQYQGPSVPIQTYVKLYSTALPVLQFGMQSGQASQNGDIYFLFQFVGTHSRLFRPIHPSNSSLNIYVNSIKANIFQEFDNQIDLYYFILQVKNYASKYSGYCEIFFEGAQANSYNINATTRFSQNLSTIQSEIDGQSVNYTISFIQNAYMLGGVPVRCKMQSYDGNRQPPTTPNIYKDSQLQISLYYKLTNLDLSKYSLFFTINYSTFDRRGNTVPFSQYISDNGQSISDGTWNFFIKVSSGFQYQISKLYDAIGIYNSYDLILQIPGFFDFSTSTTYFGLRMDLCKINNGNDCLFKDGDFIYAPEPFFAPKKQVNLPIIVSFPQNIEVLSDFEFKVTLGTINYYENIFILGINFPQDLVDFNQDLQFKGRIITDNQNTAYNFILIDINHYPLSSDYTVQILLSLTQTVSLSLKQATLSFKLRAPNRIFNSDNIKIFFQSLTPDFMRYKIQEVNTFQKMNFIQSKSMSLQITPLLSGIRVKTQYIFNIDLGQVVYQNSYVTIQIPKEITVMNMPNIQLTNFDPGQSQFCAPFLSIQNQLITISQMVCQQQQLAYTFGNPLKVQLIFSEFQNPQISSALDFYLNVFTIDQQKQLLYNDNSYYQIVNSKTTYIYEFVTNATAVCLNDIQLRGIICEQLLVTLNSNSGIFSTEEIVLTLPLEIIPPLDFIDNQGIPYQNKISCKLIESYLPTSICTIDIPSHTITITDSQFTNTIYQNIKNIIIYNTVIPRYMKPLGTNIPPFPSDVTPFSYIVRDSLTKVNSSTKQIKELNNFYKLPPINVFPNLQLRQTTSSLNCESNSIYISFSLQVQLHNNDLLQIFFPAFYNFAQSTIDVVGLDQSFTYQFIPHQSLSQVIILQLTITKTISYLTSTQIYLLVKNIQNPAQIPNYASATVINNYNVLSDSTIQIIDSLSQQPFQYQVVKNCFIITDSGQMTVQSVNIISRGVVSETAIYGEDMQLVVTISFSSLNQQDLQNYLDLYLNIPAISQDSLSQLQILINGQPTKDILLLSNPNYINSFRFLNFPFILSDQMQYYTITFQNLKSKKELFSNQASVVKVQRNLQVTDTYIAQLDSFTLNSQQSLVCDPSCLECVNVSTYCTACTPDKQLDTLIPGKCVAIIASKLMNVYLLSQQQDSLLNYNTIQTSQLIVSSFVDIYIQMQIFFTGDQSYFFEIQIPKIFSISSNSQLSYGQDSSILGSNLEILDEKIYSFSVEQNNNNSYISIQVTQPIQLIHSRYQIIKLTQVQLPTQNYENYLFTLSLLLKDVSNPLLVRQLDNIQKNFNIECNQYCKTCQGSPDACMSCYEGDIYDSLGLFCINQPCWNGQVKVKTSKGYVCSDNDHSQSCGIEYCLYCDTSPNNPKSKCLKCYYNFTLSEQQDKCSFKDPNINDKVSISNPKVPFDGVTQSPNEQINSTQVISREMDLRNLWIYPEEPLIPPNIKLYAPFGVVVCIFNIVYSLFNSLTQHKVSFTVETCKYFGFIDPFMSVYYFIRLVNIEQFYLIQIIYGALIVLKMRANIYAGQAILKIFNQELKQIGLTKEFIIRFLSYRYFFKIIQEQTRVKELKIRKIIQTRESQNQTNQQNDTEYFEIEDDDILDSNNPVSKQLDKIMKYIIFSILSSFTCVSCYVYSKIVYSELYSVSSQISTLMFEQLVYYFVIMVFDIFMLLKCMTTIGMYQNLYEPYQYNFKSGKQLKNDDIFQQNISDDKDKQTSNSQTNECQESLSYKLESPEQSKNTQKKQVPNLKKRHSWPQQNIEQSETFQTAIRSLFEKGQKRQIRIPLKGKQVKQLQDSIQQFDEKSYDHQGISQFNIAYLKIS</sequence>
<dbReference type="RefSeq" id="XP_001011361.2">
    <property type="nucleotide sequence ID" value="XM_001011361.3"/>
</dbReference>
<feature type="transmembrane region" description="Helical" evidence="2">
    <location>
        <begin position="1466"/>
        <end position="1484"/>
    </location>
</feature>
<dbReference type="HOGENOM" id="CLU_240270_0_0_1"/>
<name>Q231C3_TETTS</name>
<evidence type="ECO:0000313" key="5">
    <source>
        <dbReference type="Proteomes" id="UP000009168"/>
    </source>
</evidence>
<feature type="transmembrane region" description="Helical" evidence="2">
    <location>
        <begin position="1676"/>
        <end position="1694"/>
    </location>
</feature>
<keyword evidence="5" id="KW-1185">Reference proteome</keyword>
<keyword evidence="3" id="KW-0732">Signal</keyword>
<keyword evidence="2" id="KW-1133">Transmembrane helix</keyword>
<feature type="compositionally biased region" description="Polar residues" evidence="1">
    <location>
        <begin position="1735"/>
        <end position="1747"/>
    </location>
</feature>